<keyword evidence="10" id="KW-0675">Receptor</keyword>
<comment type="subcellular location">
    <subcellularLocation>
        <location evidence="1">Cell membrane</location>
    </subcellularLocation>
</comment>
<evidence type="ECO:0000256" key="8">
    <source>
        <dbReference type="ARBA" id="ARBA00023136"/>
    </source>
</evidence>
<keyword evidence="4" id="KW-0716">Sensory transduction</keyword>
<evidence type="ECO:0000256" key="12">
    <source>
        <dbReference type="ARBA" id="ARBA00040645"/>
    </source>
</evidence>
<name>A0A2A4J5Z2_HELVI</name>
<dbReference type="Pfam" id="PF01130">
    <property type="entry name" value="CD36"/>
    <property type="match status" value="1"/>
</dbReference>
<gene>
    <name evidence="14" type="ORF">B5V51_7143</name>
</gene>
<keyword evidence="11" id="KW-0325">Glycoprotein</keyword>
<evidence type="ECO:0000256" key="11">
    <source>
        <dbReference type="ARBA" id="ARBA00023180"/>
    </source>
</evidence>
<dbReference type="STRING" id="7102.A0A2A4J5Z2"/>
<dbReference type="GO" id="GO:0005737">
    <property type="term" value="C:cytoplasm"/>
    <property type="evidence" value="ECO:0007669"/>
    <property type="project" value="TreeGrafter"/>
</dbReference>
<comment type="caution">
    <text evidence="14">The sequence shown here is derived from an EMBL/GenBank/DDBJ whole genome shotgun (WGS) entry which is preliminary data.</text>
</comment>
<evidence type="ECO:0000256" key="9">
    <source>
        <dbReference type="ARBA" id="ARBA00023157"/>
    </source>
</evidence>
<evidence type="ECO:0000256" key="10">
    <source>
        <dbReference type="ARBA" id="ARBA00023170"/>
    </source>
</evidence>
<comment type="similarity">
    <text evidence="2">Belongs to the CD36 family.</text>
</comment>
<dbReference type="GO" id="GO:0007608">
    <property type="term" value="P:sensory perception of smell"/>
    <property type="evidence" value="ECO:0007669"/>
    <property type="project" value="UniProtKB-KW"/>
</dbReference>
<evidence type="ECO:0000256" key="13">
    <source>
        <dbReference type="SAM" id="Phobius"/>
    </source>
</evidence>
<dbReference type="AlphaFoldDB" id="A0A2A4J5Z2"/>
<sequence length="180" mass="20313">MHSYKAHRAFLIMSYPHFLFADVVYRDSVLGMHPNEENHKIFIELEPNTGTPIRGAKRAQFNIFSRPVRNIPVSQKLRTALVPILWIEEAIDLPHEFVDELTERLLSSLQLVDIFIPVIIAACAIVLAIDLPHEFVDELTERLLSSLQLVDIFIPVIIAACAIVLVLGLSLTIAAKLKKK</sequence>
<dbReference type="GO" id="GO:0005886">
    <property type="term" value="C:plasma membrane"/>
    <property type="evidence" value="ECO:0007669"/>
    <property type="project" value="UniProtKB-SubCell"/>
</dbReference>
<keyword evidence="8 13" id="KW-0472">Membrane</keyword>
<reference evidence="14" key="1">
    <citation type="submission" date="2017-09" db="EMBL/GenBank/DDBJ databases">
        <title>Contemporary evolution of a Lepidopteran species, Heliothis virescens, in response to modern agricultural practices.</title>
        <authorList>
            <person name="Fritz M.L."/>
            <person name="Deyonke A.M."/>
            <person name="Papanicolaou A."/>
            <person name="Micinski S."/>
            <person name="Westbrook J."/>
            <person name="Gould F."/>
        </authorList>
    </citation>
    <scope>NUCLEOTIDE SEQUENCE [LARGE SCALE GENOMIC DNA]</scope>
    <source>
        <strain evidence="14">HvINT-</strain>
        <tissue evidence="14">Whole body</tissue>
    </source>
</reference>
<evidence type="ECO:0000256" key="3">
    <source>
        <dbReference type="ARBA" id="ARBA00022475"/>
    </source>
</evidence>
<keyword evidence="6" id="KW-0552">Olfaction</keyword>
<keyword evidence="3" id="KW-1003">Cell membrane</keyword>
<protein>
    <recommendedName>
        <fullName evidence="12">Sensory neuron membrane protein 2</fullName>
    </recommendedName>
</protein>
<keyword evidence="5 13" id="KW-0812">Transmembrane</keyword>
<evidence type="ECO:0000256" key="4">
    <source>
        <dbReference type="ARBA" id="ARBA00022606"/>
    </source>
</evidence>
<dbReference type="EMBL" id="NWSH01003147">
    <property type="protein sequence ID" value="PCG66860.1"/>
    <property type="molecule type" value="Genomic_DNA"/>
</dbReference>
<feature type="transmembrane region" description="Helical" evidence="13">
    <location>
        <begin position="152"/>
        <end position="175"/>
    </location>
</feature>
<feature type="transmembrane region" description="Helical" evidence="13">
    <location>
        <begin position="111"/>
        <end position="132"/>
    </location>
</feature>
<evidence type="ECO:0000256" key="2">
    <source>
        <dbReference type="ARBA" id="ARBA00010532"/>
    </source>
</evidence>
<evidence type="ECO:0000256" key="1">
    <source>
        <dbReference type="ARBA" id="ARBA00004236"/>
    </source>
</evidence>
<dbReference type="InterPro" id="IPR002159">
    <property type="entry name" value="CD36_fam"/>
</dbReference>
<accession>A0A2A4J5Z2</accession>
<evidence type="ECO:0000256" key="6">
    <source>
        <dbReference type="ARBA" id="ARBA00022725"/>
    </source>
</evidence>
<dbReference type="PANTHER" id="PTHR11923:SF109">
    <property type="entry name" value="SENSORY NEURON MEMBRANE PROTEIN 2"/>
    <property type="match status" value="1"/>
</dbReference>
<keyword evidence="7 13" id="KW-1133">Transmembrane helix</keyword>
<evidence type="ECO:0000256" key="7">
    <source>
        <dbReference type="ARBA" id="ARBA00022989"/>
    </source>
</evidence>
<evidence type="ECO:0000256" key="5">
    <source>
        <dbReference type="ARBA" id="ARBA00022692"/>
    </source>
</evidence>
<keyword evidence="9" id="KW-1015">Disulfide bond</keyword>
<dbReference type="PANTHER" id="PTHR11923">
    <property type="entry name" value="SCAVENGER RECEPTOR CLASS B TYPE-1 SR-B1"/>
    <property type="match status" value="1"/>
</dbReference>
<dbReference type="GO" id="GO:0005044">
    <property type="term" value="F:scavenger receptor activity"/>
    <property type="evidence" value="ECO:0007669"/>
    <property type="project" value="TreeGrafter"/>
</dbReference>
<evidence type="ECO:0000313" key="14">
    <source>
        <dbReference type="EMBL" id="PCG66860.1"/>
    </source>
</evidence>
<organism evidence="14">
    <name type="scientific">Heliothis virescens</name>
    <name type="common">Tobacco budworm moth</name>
    <dbReference type="NCBI Taxonomy" id="7102"/>
    <lineage>
        <taxon>Eukaryota</taxon>
        <taxon>Metazoa</taxon>
        <taxon>Ecdysozoa</taxon>
        <taxon>Arthropoda</taxon>
        <taxon>Hexapoda</taxon>
        <taxon>Insecta</taxon>
        <taxon>Pterygota</taxon>
        <taxon>Neoptera</taxon>
        <taxon>Endopterygota</taxon>
        <taxon>Lepidoptera</taxon>
        <taxon>Glossata</taxon>
        <taxon>Ditrysia</taxon>
        <taxon>Noctuoidea</taxon>
        <taxon>Noctuidae</taxon>
        <taxon>Heliothinae</taxon>
        <taxon>Heliothis</taxon>
    </lineage>
</organism>
<proteinExistence type="inferred from homology"/>